<evidence type="ECO:0000256" key="9">
    <source>
        <dbReference type="SAM" id="Coils"/>
    </source>
</evidence>
<comment type="subcellular location">
    <subcellularLocation>
        <location evidence="2">Cytoplasm</location>
    </subcellularLocation>
    <subcellularLocation>
        <location evidence="1">Golgi apparatus membrane</location>
        <topology evidence="1">Single-pass type II membrane protein</topology>
    </subcellularLocation>
</comment>
<keyword evidence="8 10" id="KW-0472">Membrane</keyword>
<evidence type="ECO:0000313" key="12">
    <source>
        <dbReference type="RefSeq" id="XP_017784373.1"/>
    </source>
</evidence>
<evidence type="ECO:0000313" key="11">
    <source>
        <dbReference type="Proteomes" id="UP000695000"/>
    </source>
</evidence>
<organism evidence="11 12">
    <name type="scientific">Nicrophorus vespilloides</name>
    <name type="common">Boreal carrion beetle</name>
    <dbReference type="NCBI Taxonomy" id="110193"/>
    <lineage>
        <taxon>Eukaryota</taxon>
        <taxon>Metazoa</taxon>
        <taxon>Ecdysozoa</taxon>
        <taxon>Arthropoda</taxon>
        <taxon>Hexapoda</taxon>
        <taxon>Insecta</taxon>
        <taxon>Pterygota</taxon>
        <taxon>Neoptera</taxon>
        <taxon>Endopterygota</taxon>
        <taxon>Coleoptera</taxon>
        <taxon>Polyphaga</taxon>
        <taxon>Staphyliniformia</taxon>
        <taxon>Silphidae</taxon>
        <taxon>Nicrophorinae</taxon>
        <taxon>Nicrophorus</taxon>
    </lineage>
</organism>
<keyword evidence="7" id="KW-0333">Golgi apparatus</keyword>
<accession>A0ABM1NC23</accession>
<dbReference type="PANTHER" id="PTHR35259:SF1">
    <property type="entry name" value="BOMBESIN RECEPTOR-ACTIVATED PROTEIN C6ORF89"/>
    <property type="match status" value="1"/>
</dbReference>
<keyword evidence="11" id="KW-1185">Reference proteome</keyword>
<sequence length="340" mass="39816">MMETKMNEKELLQFYVEQVKQLKESYKKDLTDKEMNKIFEECFALLDPPPKGYRSWLKIYIFLFLFLLVGSYVLMQVHQPTSSIVLRNVQGLIYPGLKFVRFLSMPIIKHFSSLTELYDESCLLENPYFYVNNMECWPCENVYSVINATELENQSIFDSGSPFITNSNQGPVYFKDIQSLYYSNKMVIDQHAGHVKSNKNISYVENLLELEMTESSDTHISWRINRMLPAQIIRSLFPRPRMISEWSGQSIERYVMIDGPKSEGFTLPNFECSYVSVTQGSGERTVVLKPTKECGHKCRSISVILKENYTLWYNWWYWRPISLPIQNSTNVSVSYITSYC</sequence>
<evidence type="ECO:0000256" key="3">
    <source>
        <dbReference type="ARBA" id="ARBA00022490"/>
    </source>
</evidence>
<protein>
    <submittedName>
        <fullName evidence="12">Uncharacterized protein LOC108568035</fullName>
    </submittedName>
</protein>
<evidence type="ECO:0000256" key="10">
    <source>
        <dbReference type="SAM" id="Phobius"/>
    </source>
</evidence>
<evidence type="ECO:0000256" key="5">
    <source>
        <dbReference type="ARBA" id="ARBA00022968"/>
    </source>
</evidence>
<dbReference type="Proteomes" id="UP000695000">
    <property type="component" value="Unplaced"/>
</dbReference>
<dbReference type="RefSeq" id="XP_017784373.1">
    <property type="nucleotide sequence ID" value="XM_017928884.1"/>
</dbReference>
<keyword evidence="6 10" id="KW-1133">Transmembrane helix</keyword>
<evidence type="ECO:0000256" key="4">
    <source>
        <dbReference type="ARBA" id="ARBA00022692"/>
    </source>
</evidence>
<evidence type="ECO:0000256" key="8">
    <source>
        <dbReference type="ARBA" id="ARBA00023136"/>
    </source>
</evidence>
<feature type="coiled-coil region" evidence="9">
    <location>
        <begin position="5"/>
        <end position="36"/>
    </location>
</feature>
<evidence type="ECO:0000256" key="7">
    <source>
        <dbReference type="ARBA" id="ARBA00023034"/>
    </source>
</evidence>
<proteinExistence type="predicted"/>
<dbReference type="InterPro" id="IPR038757">
    <property type="entry name" value="BRAP"/>
</dbReference>
<gene>
    <name evidence="12" type="primary">LOC108568035</name>
</gene>
<evidence type="ECO:0000256" key="1">
    <source>
        <dbReference type="ARBA" id="ARBA00004323"/>
    </source>
</evidence>
<evidence type="ECO:0000256" key="2">
    <source>
        <dbReference type="ARBA" id="ARBA00004496"/>
    </source>
</evidence>
<dbReference type="PANTHER" id="PTHR35259">
    <property type="entry name" value="BOMBESIN RECEPTOR-ACTIVATED PROTEIN C6ORF89"/>
    <property type="match status" value="1"/>
</dbReference>
<keyword evidence="4 10" id="KW-0812">Transmembrane</keyword>
<keyword evidence="9" id="KW-0175">Coiled coil</keyword>
<evidence type="ECO:0000256" key="6">
    <source>
        <dbReference type="ARBA" id="ARBA00022989"/>
    </source>
</evidence>
<name>A0ABM1NC23_NICVS</name>
<feature type="transmembrane region" description="Helical" evidence="10">
    <location>
        <begin position="56"/>
        <end position="75"/>
    </location>
</feature>
<keyword evidence="5" id="KW-0735">Signal-anchor</keyword>
<reference evidence="12" key="1">
    <citation type="submission" date="2025-08" db="UniProtKB">
        <authorList>
            <consortium name="RefSeq"/>
        </authorList>
    </citation>
    <scope>IDENTIFICATION</scope>
    <source>
        <tissue evidence="12">Whole Larva</tissue>
    </source>
</reference>
<dbReference type="GeneID" id="108568035"/>
<keyword evidence="3" id="KW-0963">Cytoplasm</keyword>